<dbReference type="AlphaFoldDB" id="A0A0R3RJU0"/>
<feature type="region of interest" description="Disordered" evidence="1">
    <location>
        <begin position="1"/>
        <end position="80"/>
    </location>
</feature>
<dbReference type="Proteomes" id="UP000050640">
    <property type="component" value="Unplaced"/>
</dbReference>
<feature type="compositionally biased region" description="Polar residues" evidence="1">
    <location>
        <begin position="46"/>
        <end position="58"/>
    </location>
</feature>
<feature type="compositionally biased region" description="Basic and acidic residues" evidence="1">
    <location>
        <begin position="29"/>
        <end position="38"/>
    </location>
</feature>
<feature type="region of interest" description="Disordered" evidence="1">
    <location>
        <begin position="102"/>
        <end position="123"/>
    </location>
</feature>
<proteinExistence type="predicted"/>
<name>A0A0R3RJU0_9BILA</name>
<evidence type="ECO:0000256" key="1">
    <source>
        <dbReference type="SAM" id="MobiDB-lite"/>
    </source>
</evidence>
<feature type="region of interest" description="Disordered" evidence="1">
    <location>
        <begin position="227"/>
        <end position="253"/>
    </location>
</feature>
<protein>
    <submittedName>
        <fullName evidence="3">Uncharacterized protein</fullName>
    </submittedName>
</protein>
<organism evidence="2 3">
    <name type="scientific">Elaeophora elaphi</name>
    <dbReference type="NCBI Taxonomy" id="1147741"/>
    <lineage>
        <taxon>Eukaryota</taxon>
        <taxon>Metazoa</taxon>
        <taxon>Ecdysozoa</taxon>
        <taxon>Nematoda</taxon>
        <taxon>Chromadorea</taxon>
        <taxon>Rhabditida</taxon>
        <taxon>Spirurina</taxon>
        <taxon>Spiruromorpha</taxon>
        <taxon>Filarioidea</taxon>
        <taxon>Onchocercidae</taxon>
        <taxon>Elaeophora</taxon>
    </lineage>
</organism>
<keyword evidence="2" id="KW-1185">Reference proteome</keyword>
<sequence length="280" mass="31963">MLAKKKRVEINTERQDGTAESAAAAAATHMRDNLKQHDDEEYPTGRSMSIESFEQTMPSDHKLSPQQHQKQQQQQQQLQMKPIQHANDRLMQNKLNAQYDHAKNRTKSPEKLRQQSDRSFDDQNRRYQFQADVVIHDEHVRHKENIGQQKDLESNGHPEKNTCSSVVVNVSSGGGAELRRPRTIRETDSKRIITPVSTAIAEQQVQPLPPATSTVFSTGRRKIRLSRQLHSMSSSEDELPSTSNGNNEDILPRIDAEISSEKDILRYIYGSQKMRSGRKC</sequence>
<feature type="compositionally biased region" description="Basic and acidic residues" evidence="1">
    <location>
        <begin position="8"/>
        <end position="17"/>
    </location>
</feature>
<accession>A0A0R3RJU0</accession>
<reference evidence="3" key="1">
    <citation type="submission" date="2017-02" db="UniProtKB">
        <authorList>
            <consortium name="WormBaseParasite"/>
        </authorList>
    </citation>
    <scope>IDENTIFICATION</scope>
</reference>
<dbReference type="WBParaSite" id="EEL_0000174901-mRNA-1">
    <property type="protein sequence ID" value="EEL_0000174901-mRNA-1"/>
    <property type="gene ID" value="EEL_0000174901"/>
</dbReference>
<evidence type="ECO:0000313" key="3">
    <source>
        <dbReference type="WBParaSite" id="EEL_0000174901-mRNA-1"/>
    </source>
</evidence>
<feature type="compositionally biased region" description="Low complexity" evidence="1">
    <location>
        <begin position="66"/>
        <end position="79"/>
    </location>
</feature>
<evidence type="ECO:0000313" key="2">
    <source>
        <dbReference type="Proteomes" id="UP000050640"/>
    </source>
</evidence>
<feature type="compositionally biased region" description="Polar residues" evidence="1">
    <location>
        <begin position="228"/>
        <end position="247"/>
    </location>
</feature>